<dbReference type="Gene3D" id="2.40.420.20">
    <property type="match status" value="1"/>
</dbReference>
<dbReference type="Gene3D" id="2.40.50.100">
    <property type="match status" value="1"/>
</dbReference>
<dbReference type="PANTHER" id="PTHR30469">
    <property type="entry name" value="MULTIDRUG RESISTANCE PROTEIN MDTA"/>
    <property type="match status" value="1"/>
</dbReference>
<feature type="domain" description="Multidrug resistance protein MdtA-like barrel-sandwich hybrid" evidence="3">
    <location>
        <begin position="64"/>
        <end position="126"/>
    </location>
</feature>
<evidence type="ECO:0000259" key="3">
    <source>
        <dbReference type="Pfam" id="PF25917"/>
    </source>
</evidence>
<feature type="coiled-coil region" evidence="2">
    <location>
        <begin position="103"/>
        <end position="154"/>
    </location>
</feature>
<dbReference type="Gene3D" id="2.40.30.170">
    <property type="match status" value="1"/>
</dbReference>
<keyword evidence="5" id="KW-1185">Reference proteome</keyword>
<accession>A0A4U1BTS4</accession>
<dbReference type="InterPro" id="IPR006143">
    <property type="entry name" value="RND_pump_MFP"/>
</dbReference>
<dbReference type="GO" id="GO:0015562">
    <property type="term" value="F:efflux transmembrane transporter activity"/>
    <property type="evidence" value="ECO:0007669"/>
    <property type="project" value="TreeGrafter"/>
</dbReference>
<evidence type="ECO:0000256" key="1">
    <source>
        <dbReference type="ARBA" id="ARBA00009477"/>
    </source>
</evidence>
<sequence>MRFMKFQHSLSAVALSVALLAGCQPQGDIQADKSPRPVKVITLEEAQNHQSLSFPAKLVPKQHAELSFRVPGTLANIEVEEGQLVTKGQPLMNLDPHDFEVQIAEYQARLIEAKAQARQARQERARVEQANQGNAIAKVELDRANTAVERAEASVTVVRQRLQMMQDALRYSALKAPFDAVVASVYIDTFEQVVPAISVMTLHGQDGYQVEFSLPNQLASQVTLGANAQLTIAGEPAPLSLTITEVARSASTLSRSFTVTGQLSQQPSNPWPEQSGNLTLKLPTQSQRGFLVPSSALQGDEKHAWVNVVADQVNHQVRVSVLGYEGQWIRVAGQLKTGDQVITAGAAYMKPGQPIGQIIADNLRPQL</sequence>
<organism evidence="4 5">
    <name type="scientific">Ferrimonas aestuarii</name>
    <dbReference type="NCBI Taxonomy" id="2569539"/>
    <lineage>
        <taxon>Bacteria</taxon>
        <taxon>Pseudomonadati</taxon>
        <taxon>Pseudomonadota</taxon>
        <taxon>Gammaproteobacteria</taxon>
        <taxon>Alteromonadales</taxon>
        <taxon>Ferrimonadaceae</taxon>
        <taxon>Ferrimonas</taxon>
    </lineage>
</organism>
<dbReference type="Pfam" id="PF25917">
    <property type="entry name" value="BSH_RND"/>
    <property type="match status" value="1"/>
</dbReference>
<dbReference type="Proteomes" id="UP000305675">
    <property type="component" value="Unassembled WGS sequence"/>
</dbReference>
<evidence type="ECO:0000313" key="4">
    <source>
        <dbReference type="EMBL" id="TKB58589.1"/>
    </source>
</evidence>
<dbReference type="Gene3D" id="1.10.287.470">
    <property type="entry name" value="Helix hairpin bin"/>
    <property type="match status" value="1"/>
</dbReference>
<dbReference type="NCBIfam" id="TIGR01730">
    <property type="entry name" value="RND_mfp"/>
    <property type="match status" value="1"/>
</dbReference>
<name>A0A4U1BTS4_9GAMM</name>
<comment type="similarity">
    <text evidence="1">Belongs to the membrane fusion protein (MFP) (TC 8.A.1) family.</text>
</comment>
<reference evidence="4 5" key="1">
    <citation type="submission" date="2019-04" db="EMBL/GenBank/DDBJ databases">
        <authorList>
            <person name="Hwang J.C."/>
        </authorList>
    </citation>
    <scope>NUCLEOTIDE SEQUENCE [LARGE SCALE GENOMIC DNA]</scope>
    <source>
        <strain evidence="4 5">IMCC35002</strain>
    </source>
</reference>
<evidence type="ECO:0000256" key="2">
    <source>
        <dbReference type="SAM" id="Coils"/>
    </source>
</evidence>
<dbReference type="InterPro" id="IPR058625">
    <property type="entry name" value="MdtA-like_BSH"/>
</dbReference>
<comment type="caution">
    <text evidence="4">The sequence shown here is derived from an EMBL/GenBank/DDBJ whole genome shotgun (WGS) entry which is preliminary data.</text>
</comment>
<evidence type="ECO:0000313" key="5">
    <source>
        <dbReference type="Proteomes" id="UP000305675"/>
    </source>
</evidence>
<dbReference type="SUPFAM" id="SSF111369">
    <property type="entry name" value="HlyD-like secretion proteins"/>
    <property type="match status" value="1"/>
</dbReference>
<proteinExistence type="inferred from homology"/>
<dbReference type="GO" id="GO:1990281">
    <property type="term" value="C:efflux pump complex"/>
    <property type="evidence" value="ECO:0007669"/>
    <property type="project" value="TreeGrafter"/>
</dbReference>
<dbReference type="EMBL" id="SWCJ01000001">
    <property type="protein sequence ID" value="TKB58589.1"/>
    <property type="molecule type" value="Genomic_DNA"/>
</dbReference>
<dbReference type="AlphaFoldDB" id="A0A4U1BTS4"/>
<dbReference type="OrthoDB" id="2110899at2"/>
<gene>
    <name evidence="4" type="ORF">FCL42_02240</name>
</gene>
<keyword evidence="2" id="KW-0175">Coiled coil</keyword>
<protein>
    <submittedName>
        <fullName evidence="4">Efflux RND transporter periplasmic adaptor subunit</fullName>
    </submittedName>
</protein>
<dbReference type="PROSITE" id="PS51257">
    <property type="entry name" value="PROKAR_LIPOPROTEIN"/>
    <property type="match status" value="1"/>
</dbReference>